<comment type="caution">
    <text evidence="3">The sequence shown here is derived from an EMBL/GenBank/DDBJ whole genome shotgun (WGS) entry which is preliminary data.</text>
</comment>
<dbReference type="OrthoDB" id="34207at2157"/>
<dbReference type="GO" id="GO:0000287">
    <property type="term" value="F:magnesium ion binding"/>
    <property type="evidence" value="ECO:0007669"/>
    <property type="project" value="UniProtKB-UniRule"/>
</dbReference>
<reference evidence="3 4" key="1">
    <citation type="submission" date="2017-02" db="EMBL/GenBank/DDBJ databases">
        <title>Natronthermophilus aegyptiacus gen. nov.,sp. nov., an aerobic, extremely halophilic alkalithermophilic archaeon isolated from the athalassohaline Wadi An Natrun, Egypt.</title>
        <authorList>
            <person name="Zhao B."/>
        </authorList>
    </citation>
    <scope>NUCLEOTIDE SEQUENCE [LARGE SCALE GENOMIC DNA]</scope>
    <source>
        <strain evidence="3 4">CGMCC 1.3597</strain>
    </source>
</reference>
<dbReference type="Proteomes" id="UP000196084">
    <property type="component" value="Unassembled WGS sequence"/>
</dbReference>
<dbReference type="EMBL" id="MWPH01000001">
    <property type="protein sequence ID" value="OVE86351.1"/>
    <property type="molecule type" value="Genomic_DNA"/>
</dbReference>
<accession>A0A202EDP3</accession>
<keyword evidence="4" id="KW-1185">Reference proteome</keyword>
<dbReference type="PANTHER" id="PTHR39648:SF1">
    <property type="entry name" value="6-HYDROXYMETHYL-7,8-DIHYDROPTERIN PYROPHOSPHOKINASE"/>
    <property type="match status" value="1"/>
</dbReference>
<organism evidence="3 4">
    <name type="scientific">Natronolimnobius baerhuensis</name>
    <dbReference type="NCBI Taxonomy" id="253108"/>
    <lineage>
        <taxon>Archaea</taxon>
        <taxon>Methanobacteriati</taxon>
        <taxon>Methanobacteriota</taxon>
        <taxon>Stenosarchaea group</taxon>
        <taxon>Halobacteria</taxon>
        <taxon>Halobacteriales</taxon>
        <taxon>Natrialbaceae</taxon>
        <taxon>Natronolimnobius</taxon>
    </lineage>
</organism>
<comment type="function">
    <text evidence="1">Catalyzes the transfer of diphosphate from ATP to 6-hydroxymethyl-7,8-dihydropterin (6-HMD), leading to 6-hydroxymethyl-7,8-dihydropterin diphosphate (6-HMDP).</text>
</comment>
<evidence type="ECO:0000256" key="1">
    <source>
        <dbReference type="HAMAP-Rule" id="MF_02131"/>
    </source>
</evidence>
<feature type="domain" description="6-hydroxymethylpterin diphosphokinase MptE-like" evidence="2">
    <location>
        <begin position="46"/>
        <end position="184"/>
    </location>
</feature>
<dbReference type="InterPro" id="IPR027510">
    <property type="entry name" value="HMPDK_MptE"/>
</dbReference>
<evidence type="ECO:0000313" key="4">
    <source>
        <dbReference type="Proteomes" id="UP000196084"/>
    </source>
</evidence>
<evidence type="ECO:0000259" key="2">
    <source>
        <dbReference type="Pfam" id="PF01973"/>
    </source>
</evidence>
<keyword evidence="1" id="KW-0418">Kinase</keyword>
<sequence length="232" mass="25460">MEFDEWEPVYDAILQDFGYDRQGDEHARDVLASLTEPFDSSRLPSMREQTVAIAGAGPSLETETDLERARAADVVVAASTAVDTLTANDIAVDCMVTDLDKNPETVCELTANEIPVAVHAHGDNVPAVRTVVPDCAGEFVLPTTQAAPRAHVQNMGGFTDGDRAAFLADHLGAATLVFVGWDFDDPSVDASKARKLEWAERLLYWLECRRDGRFDILEGRRERLETDVLPIS</sequence>
<comment type="cofactor">
    <cofactor evidence="1">
        <name>Mg(2+)</name>
        <dbReference type="ChEBI" id="CHEBI:18420"/>
    </cofactor>
</comment>
<keyword evidence="1" id="KW-0808">Transferase</keyword>
<dbReference type="GO" id="GO:0003848">
    <property type="term" value="F:2-amino-4-hydroxy-6-hydroxymethyldihydropteridine diphosphokinase activity"/>
    <property type="evidence" value="ECO:0007669"/>
    <property type="project" value="UniProtKB-UniRule"/>
</dbReference>
<dbReference type="GO" id="GO:0046656">
    <property type="term" value="P:folic acid biosynthetic process"/>
    <property type="evidence" value="ECO:0007669"/>
    <property type="project" value="UniProtKB-KW"/>
</dbReference>
<keyword evidence="1" id="KW-0547">Nucleotide-binding</keyword>
<dbReference type="UniPathway" id="UPA00077">
    <property type="reaction ID" value="UER00155"/>
</dbReference>
<dbReference type="EC" id="2.7.6.3" evidence="1"/>
<evidence type="ECO:0000313" key="3">
    <source>
        <dbReference type="EMBL" id="OVE86351.1"/>
    </source>
</evidence>
<dbReference type="GO" id="GO:0046654">
    <property type="term" value="P:tetrahydrofolate biosynthetic process"/>
    <property type="evidence" value="ECO:0007669"/>
    <property type="project" value="UniProtKB-UniRule"/>
</dbReference>
<keyword evidence="1" id="KW-0289">Folate biosynthesis</keyword>
<comment type="catalytic activity">
    <reaction evidence="1">
        <text>6-hydroxymethyl-7,8-dihydropterin + ATP = (7,8-dihydropterin-6-yl)methyl diphosphate + AMP + H(+)</text>
        <dbReference type="Rhea" id="RHEA:11412"/>
        <dbReference type="ChEBI" id="CHEBI:15378"/>
        <dbReference type="ChEBI" id="CHEBI:30616"/>
        <dbReference type="ChEBI" id="CHEBI:44841"/>
        <dbReference type="ChEBI" id="CHEBI:72950"/>
        <dbReference type="ChEBI" id="CHEBI:456215"/>
        <dbReference type="EC" id="2.7.6.3"/>
    </reaction>
</comment>
<dbReference type="AlphaFoldDB" id="A0A202EDP3"/>
<dbReference type="Pfam" id="PF01973">
    <property type="entry name" value="MptE-like"/>
    <property type="match status" value="1"/>
</dbReference>
<name>A0A202EDP3_9EURY</name>
<proteinExistence type="inferred from homology"/>
<keyword evidence="1" id="KW-0460">Magnesium</keyword>
<gene>
    <name evidence="1" type="primary">mptE</name>
    <name evidence="3" type="ORF">B2G88_06120</name>
</gene>
<protein>
    <recommendedName>
        <fullName evidence="1">6-hydroxymethyl-7,8-dihydropterin pyrophosphokinase</fullName>
        <shortName evidence="1">HPPK</shortName>
        <ecNumber evidence="1">2.7.6.3</ecNumber>
    </recommendedName>
    <alternativeName>
        <fullName evidence="1">2-amino-4-hydroxy-6-hydroxymethyldihydropteridine pyrophosphokinase</fullName>
    </alternativeName>
    <alternativeName>
        <fullName evidence="1">6-hydroxymethyl-7,8-dihydropterin diphosphokinase</fullName>
        <shortName evidence="1">6-HMPDK</shortName>
    </alternativeName>
    <alternativeName>
        <fullName evidence="1">7,8-dihydro-6-hydroxymethylpterin diphosphokinase</fullName>
    </alternativeName>
    <alternativeName>
        <fullName evidence="1">7,8-dihydro-6-hydroxymethylpterin pyrophosphokinase</fullName>
        <shortName evidence="1">PPPK</shortName>
    </alternativeName>
</protein>
<keyword evidence="1" id="KW-0067">ATP-binding</keyword>
<dbReference type="PANTHER" id="PTHR39648">
    <property type="entry name" value="6-HYDROXYMETHYL-7,8-DIHYDROPTERIN PYROPHOSPHOKINASE"/>
    <property type="match status" value="1"/>
</dbReference>
<comment type="similarity">
    <text evidence="1">Belongs to the archaeal 6-HMPDK family.</text>
</comment>
<dbReference type="RefSeq" id="WP_054863433.1">
    <property type="nucleotide sequence ID" value="NZ_MWPH01000001.1"/>
</dbReference>
<comment type="pathway">
    <text evidence="1">Cofactor biosynthesis; tetrahydrofolate biosynthesis; 2-amino-4-hydroxy-6-hydroxymethyl-7,8-dihydropteridine diphosphate from 7,8-dihydroneopterin triphosphate: step 4/4.</text>
</comment>
<dbReference type="InterPro" id="IPR002826">
    <property type="entry name" value="MptE-like"/>
</dbReference>
<dbReference type="HAMAP" id="MF_02131">
    <property type="entry name" value="HMPDK_arch"/>
    <property type="match status" value="1"/>
</dbReference>
<dbReference type="GO" id="GO:0016301">
    <property type="term" value="F:kinase activity"/>
    <property type="evidence" value="ECO:0007669"/>
    <property type="project" value="UniProtKB-KW"/>
</dbReference>
<dbReference type="GO" id="GO:0005524">
    <property type="term" value="F:ATP binding"/>
    <property type="evidence" value="ECO:0007669"/>
    <property type="project" value="UniProtKB-UniRule"/>
</dbReference>